<keyword evidence="1" id="KW-1133">Transmembrane helix</keyword>
<dbReference type="EMBL" id="HACA01021950">
    <property type="protein sequence ID" value="CDW39311.1"/>
    <property type="molecule type" value="Transcribed_RNA"/>
</dbReference>
<name>A0A0K2UNK6_LEPSM</name>
<keyword evidence="1" id="KW-0472">Membrane</keyword>
<proteinExistence type="predicted"/>
<keyword evidence="1" id="KW-0812">Transmembrane</keyword>
<reference evidence="2" key="1">
    <citation type="submission" date="2014-05" db="EMBL/GenBank/DDBJ databases">
        <authorList>
            <person name="Chronopoulou M."/>
        </authorList>
    </citation>
    <scope>NUCLEOTIDE SEQUENCE</scope>
    <source>
        <tissue evidence="2">Whole organism</tissue>
    </source>
</reference>
<dbReference type="AlphaFoldDB" id="A0A0K2UNK6"/>
<feature type="non-terminal residue" evidence="2">
    <location>
        <position position="1"/>
    </location>
</feature>
<accession>A0A0K2UNK6</accession>
<feature type="transmembrane region" description="Helical" evidence="1">
    <location>
        <begin position="29"/>
        <end position="51"/>
    </location>
</feature>
<evidence type="ECO:0000256" key="1">
    <source>
        <dbReference type="SAM" id="Phobius"/>
    </source>
</evidence>
<organism evidence="2">
    <name type="scientific">Lepeophtheirus salmonis</name>
    <name type="common">Salmon louse</name>
    <name type="synonym">Caligus salmonis</name>
    <dbReference type="NCBI Taxonomy" id="72036"/>
    <lineage>
        <taxon>Eukaryota</taxon>
        <taxon>Metazoa</taxon>
        <taxon>Ecdysozoa</taxon>
        <taxon>Arthropoda</taxon>
        <taxon>Crustacea</taxon>
        <taxon>Multicrustacea</taxon>
        <taxon>Hexanauplia</taxon>
        <taxon>Copepoda</taxon>
        <taxon>Siphonostomatoida</taxon>
        <taxon>Caligidae</taxon>
        <taxon>Lepeophtheirus</taxon>
    </lineage>
</organism>
<sequence length="81" mass="9567">FKLLNDAVYSDTILEFLKRQYSLNPLKQWFLTLLSILNPACVINVFMSTILENEFSQRYVVVNGMSISRDFFAMREYVTIF</sequence>
<evidence type="ECO:0000313" key="2">
    <source>
        <dbReference type="EMBL" id="CDW39311.1"/>
    </source>
</evidence>
<protein>
    <submittedName>
        <fullName evidence="2">Uncharacterized protein</fullName>
    </submittedName>
</protein>